<evidence type="ECO:0000259" key="1">
    <source>
        <dbReference type="PROSITE" id="PS51677"/>
    </source>
</evidence>
<dbReference type="Proteomes" id="UP000483379">
    <property type="component" value="Unassembled WGS sequence"/>
</dbReference>
<dbReference type="Gene3D" id="3.20.20.370">
    <property type="entry name" value="Glycoside hydrolase/deacetylase"/>
    <property type="match status" value="1"/>
</dbReference>
<dbReference type="PANTHER" id="PTHR43123">
    <property type="entry name" value="POLYSACCHARIDE DEACETYLASE-RELATED"/>
    <property type="match status" value="1"/>
</dbReference>
<dbReference type="InterPro" id="IPR011330">
    <property type="entry name" value="Glyco_hydro/deAcase_b/a-brl"/>
</dbReference>
<feature type="domain" description="NodB homology" evidence="1">
    <location>
        <begin position="69"/>
        <end position="286"/>
    </location>
</feature>
<gene>
    <name evidence="2" type="ORF">G3446_23055</name>
</gene>
<dbReference type="AlphaFoldDB" id="A0A6M0K4M2"/>
<comment type="caution">
    <text evidence="2">The sequence shown here is derived from an EMBL/GenBank/DDBJ whole genome shotgun (WGS) entry which is preliminary data.</text>
</comment>
<reference evidence="2 3" key="1">
    <citation type="submission" date="2020-02" db="EMBL/GenBank/DDBJ databases">
        <title>Genome sequences of Thiorhodococcus mannitoliphagus and Thiorhodococcus minor, purple sulfur photosynthetic bacteria in the gammaproteobacterial family, Chromatiaceae.</title>
        <authorList>
            <person name="Aviles F.A."/>
            <person name="Meyer T.E."/>
            <person name="Kyndt J.A."/>
        </authorList>
    </citation>
    <scope>NUCLEOTIDE SEQUENCE [LARGE SCALE GENOMIC DNA]</scope>
    <source>
        <strain evidence="2 3">DSM 11518</strain>
    </source>
</reference>
<dbReference type="InterPro" id="IPR002509">
    <property type="entry name" value="NODB_dom"/>
</dbReference>
<dbReference type="RefSeq" id="WP_164455716.1">
    <property type="nucleotide sequence ID" value="NZ_JAAIJQ010000106.1"/>
</dbReference>
<proteinExistence type="predicted"/>
<dbReference type="Pfam" id="PF01522">
    <property type="entry name" value="Polysacc_deac_1"/>
    <property type="match status" value="1"/>
</dbReference>
<sequence length="305" mass="34467">MNAWHPRDLRGYGRHPPDPHWPGGARLALQCVLNVEEGAERTLLNGDDGSEDYLPELPGFQRRLGQRHYSAESLFDYGSRVGFWRLLRLFEERRLPLTAFAAGRALELNPEAGAALAELGHEVAGHGYRWIDYRAVDAATERAHIAQTCQIIEATTGQRPVGWYTGRVSPNTRRLLVETGGFLYHSDAYDDERPYWLTEHGQAYLVIPCSLVTNDIRYLLAPGCATAEDFFTLLRDAFDMLWAEGQDHPGILSVGLHARISGHPARAVAVARFLGYAASHERVWICRRREIATHWLERFGRPGER</sequence>
<dbReference type="SUPFAM" id="SSF88713">
    <property type="entry name" value="Glycoside hydrolase/deacetylase"/>
    <property type="match status" value="1"/>
</dbReference>
<name>A0A6M0K4M2_9GAMM</name>
<dbReference type="GO" id="GO:0005975">
    <property type="term" value="P:carbohydrate metabolic process"/>
    <property type="evidence" value="ECO:0007669"/>
    <property type="project" value="InterPro"/>
</dbReference>
<protein>
    <submittedName>
        <fullName evidence="2">Polysaccharide deacetylase family protein</fullName>
    </submittedName>
</protein>
<dbReference type="EMBL" id="JAAIJQ010000106">
    <property type="protein sequence ID" value="NEV64712.1"/>
    <property type="molecule type" value="Genomic_DNA"/>
</dbReference>
<organism evidence="2 3">
    <name type="scientific">Thiorhodococcus minor</name>
    <dbReference type="NCBI Taxonomy" id="57489"/>
    <lineage>
        <taxon>Bacteria</taxon>
        <taxon>Pseudomonadati</taxon>
        <taxon>Pseudomonadota</taxon>
        <taxon>Gammaproteobacteria</taxon>
        <taxon>Chromatiales</taxon>
        <taxon>Chromatiaceae</taxon>
        <taxon>Thiorhodococcus</taxon>
    </lineage>
</organism>
<evidence type="ECO:0000313" key="2">
    <source>
        <dbReference type="EMBL" id="NEV64712.1"/>
    </source>
</evidence>
<dbReference type="GO" id="GO:0016810">
    <property type="term" value="F:hydrolase activity, acting on carbon-nitrogen (but not peptide) bonds"/>
    <property type="evidence" value="ECO:0007669"/>
    <property type="project" value="InterPro"/>
</dbReference>
<dbReference type="PROSITE" id="PS51677">
    <property type="entry name" value="NODB"/>
    <property type="match status" value="1"/>
</dbReference>
<keyword evidence="3" id="KW-1185">Reference proteome</keyword>
<accession>A0A6M0K4M2</accession>
<evidence type="ECO:0000313" key="3">
    <source>
        <dbReference type="Proteomes" id="UP000483379"/>
    </source>
</evidence>
<dbReference type="PANTHER" id="PTHR43123:SF4">
    <property type="entry name" value="POLYSACCHARIDE DEACETYLASE"/>
    <property type="match status" value="1"/>
</dbReference>